<keyword evidence="1" id="KW-0812">Transmembrane</keyword>
<dbReference type="EMBL" id="AZBU02000007">
    <property type="protein sequence ID" value="TKR69929.1"/>
    <property type="molecule type" value="Genomic_DNA"/>
</dbReference>
<reference evidence="2 3" key="2">
    <citation type="journal article" date="2019" name="G3 (Bethesda)">
        <title>Hybrid Assembly of the Genome of the Entomopathogenic Nematode Steinernema carpocapsae Identifies the X-Chromosome.</title>
        <authorList>
            <person name="Serra L."/>
            <person name="Macchietto M."/>
            <person name="Macias-Munoz A."/>
            <person name="McGill C.J."/>
            <person name="Rodriguez I.M."/>
            <person name="Rodriguez B."/>
            <person name="Murad R."/>
            <person name="Mortazavi A."/>
        </authorList>
    </citation>
    <scope>NUCLEOTIDE SEQUENCE [LARGE SCALE GENOMIC DNA]</scope>
    <source>
        <strain evidence="2 3">ALL</strain>
    </source>
</reference>
<organism evidence="2 3">
    <name type="scientific">Steinernema carpocapsae</name>
    <name type="common">Entomopathogenic nematode</name>
    <dbReference type="NCBI Taxonomy" id="34508"/>
    <lineage>
        <taxon>Eukaryota</taxon>
        <taxon>Metazoa</taxon>
        <taxon>Ecdysozoa</taxon>
        <taxon>Nematoda</taxon>
        <taxon>Chromadorea</taxon>
        <taxon>Rhabditida</taxon>
        <taxon>Tylenchina</taxon>
        <taxon>Panagrolaimomorpha</taxon>
        <taxon>Strongyloidoidea</taxon>
        <taxon>Steinernematidae</taxon>
        <taxon>Steinernema</taxon>
    </lineage>
</organism>
<evidence type="ECO:0000313" key="2">
    <source>
        <dbReference type="EMBL" id="TKR69929.1"/>
    </source>
</evidence>
<evidence type="ECO:0000313" key="3">
    <source>
        <dbReference type="Proteomes" id="UP000298663"/>
    </source>
</evidence>
<keyword evidence="1" id="KW-1133">Transmembrane helix</keyword>
<proteinExistence type="predicted"/>
<evidence type="ECO:0000256" key="1">
    <source>
        <dbReference type="SAM" id="Phobius"/>
    </source>
</evidence>
<dbReference type="Proteomes" id="UP000298663">
    <property type="component" value="Unassembled WGS sequence"/>
</dbReference>
<name>A0A4U5MKG0_STECR</name>
<sequence>MMKCCKIKKQEALEDSAEADQIQFQLLGDFLALSNFKDFTEWRDLEVGSIRISEQYEAECSALEDQSFNVLRQVLSRSACPVHVNLSGVKTKLPTKLSSLLNFCRIHTMVCLQGSPGQNRNFFVEAARKGTLEKLQLIYVPVDEALLSVIVDWIRSSCFKYIEKAHREAVRVILAGTAVTASLDESRLTAGQERHFIEGVRRSLNLKRNVVRQLEDSEAHSGTVIVNLCTGGNLTMVAGGVDFKVLRQHFFVSSFLGKSSVHLVAGHPWGLVAGGRHASIRVGRGRRWPSSRQKSILFIAAASVIYFTFVTLRVAASVDEP</sequence>
<dbReference type="AlphaFoldDB" id="A0A4U5MKG0"/>
<feature type="transmembrane region" description="Helical" evidence="1">
    <location>
        <begin position="296"/>
        <end position="316"/>
    </location>
</feature>
<protein>
    <submittedName>
        <fullName evidence="2">Uncharacterized protein</fullName>
    </submittedName>
</protein>
<keyword evidence="1" id="KW-0472">Membrane</keyword>
<gene>
    <name evidence="2" type="ORF">L596_022016</name>
</gene>
<accession>A0A4U5MKG0</accession>
<reference evidence="2 3" key="1">
    <citation type="journal article" date="2015" name="Genome Biol.">
        <title>Comparative genomics of Steinernema reveals deeply conserved gene regulatory networks.</title>
        <authorList>
            <person name="Dillman A.R."/>
            <person name="Macchietto M."/>
            <person name="Porter C.F."/>
            <person name="Rogers A."/>
            <person name="Williams B."/>
            <person name="Antoshechkin I."/>
            <person name="Lee M.M."/>
            <person name="Goodwin Z."/>
            <person name="Lu X."/>
            <person name="Lewis E.E."/>
            <person name="Goodrich-Blair H."/>
            <person name="Stock S.P."/>
            <person name="Adams B.J."/>
            <person name="Sternberg P.W."/>
            <person name="Mortazavi A."/>
        </authorList>
    </citation>
    <scope>NUCLEOTIDE SEQUENCE [LARGE SCALE GENOMIC DNA]</scope>
    <source>
        <strain evidence="2 3">ALL</strain>
    </source>
</reference>
<keyword evidence="3" id="KW-1185">Reference proteome</keyword>
<comment type="caution">
    <text evidence="2">The sequence shown here is derived from an EMBL/GenBank/DDBJ whole genome shotgun (WGS) entry which is preliminary data.</text>
</comment>